<dbReference type="InterPro" id="IPR011059">
    <property type="entry name" value="Metal-dep_hydrolase_composite"/>
</dbReference>
<evidence type="ECO:0000259" key="1">
    <source>
        <dbReference type="Pfam" id="PF01979"/>
    </source>
</evidence>
<keyword evidence="3" id="KW-1185">Reference proteome</keyword>
<organism evidence="2 3">
    <name type="scientific">Streptomyces dysideae</name>
    <dbReference type="NCBI Taxonomy" id="909626"/>
    <lineage>
        <taxon>Bacteria</taxon>
        <taxon>Bacillati</taxon>
        <taxon>Actinomycetota</taxon>
        <taxon>Actinomycetes</taxon>
        <taxon>Kitasatosporales</taxon>
        <taxon>Streptomycetaceae</taxon>
        <taxon>Streptomyces</taxon>
    </lineage>
</organism>
<dbReference type="Proteomes" id="UP000053260">
    <property type="component" value="Unassembled WGS sequence"/>
</dbReference>
<feature type="domain" description="Amidohydrolase-related" evidence="1">
    <location>
        <begin position="68"/>
        <end position="422"/>
    </location>
</feature>
<evidence type="ECO:0000313" key="3">
    <source>
        <dbReference type="Proteomes" id="UP000053260"/>
    </source>
</evidence>
<comment type="caution">
    <text evidence="2">The sequence shown here is derived from an EMBL/GenBank/DDBJ whole genome shotgun (WGS) entry which is preliminary data.</text>
</comment>
<dbReference type="Gene3D" id="3.20.20.140">
    <property type="entry name" value="Metal-dependent hydrolases"/>
    <property type="match status" value="1"/>
</dbReference>
<dbReference type="AlphaFoldDB" id="A0A101UPL4"/>
<dbReference type="InterPro" id="IPR050287">
    <property type="entry name" value="MTA/SAH_deaminase"/>
</dbReference>
<sequence>MTIEEPRAEDFAPGRPVLFRDATVLSMDPSVGLLERGDVLVRGERIERVGRDLQAPDDAVVVDCSGGILMPGMVDTHRHMWQTALRGLGADWTLSQYFVFYYLNWGKIFRPEDIHAGNLLSGLEAIDAGVTTTVDWSHGLQTPEHGDAAVAALRGVPGRFVLAYGNLLGAPWEWANSPEFRAFVDRNFSARDDMLGLQLAFDVTGDDAFPEKGAFEAARELGLPVTTHAGVWGATDDNGIRLMWDHGFMTPDVTYVHSATLSEDSYHRIAASGGTVSVSAESEHNAGQGYPPTWRLRRHGIPVSLSMDTSVWFSADLFSAMRATLSADRTREHMAAHAGGETVVHHRLRARDVVEWATIGGAGVLGLSDTIGSLTPGKKADLVLLKNDRSPAMYPVLHPYGHVVYQATRADVHTVLVNGTVVKYAHELVGVDLDRARTAVAATVEHARATMGEDAWREAVEPQIPETELISNPYTYSKYRGEGVAVRHEEA</sequence>
<dbReference type="PANTHER" id="PTHR43794:SF5">
    <property type="entry name" value="CHLOROHYDROLASE FAMILY PROTEIN"/>
    <property type="match status" value="1"/>
</dbReference>
<protein>
    <submittedName>
        <fullName evidence="2">Amidohydrolase</fullName>
    </submittedName>
</protein>
<keyword evidence="2" id="KW-0378">Hydrolase</keyword>
<proteinExistence type="predicted"/>
<evidence type="ECO:0000313" key="2">
    <source>
        <dbReference type="EMBL" id="KUO14573.1"/>
    </source>
</evidence>
<dbReference type="SUPFAM" id="SSF51556">
    <property type="entry name" value="Metallo-dependent hydrolases"/>
    <property type="match status" value="1"/>
</dbReference>
<dbReference type="RefSeq" id="WP_067035599.1">
    <property type="nucleotide sequence ID" value="NZ_KQ949134.1"/>
</dbReference>
<reference evidence="2 3" key="1">
    <citation type="submission" date="2015-10" db="EMBL/GenBank/DDBJ databases">
        <title>Draft genome sequence of Streptomyces sp. RV15, isolated from a marine sponge.</title>
        <authorList>
            <person name="Ruckert C."/>
            <person name="Abdelmohsen U.R."/>
            <person name="Winkler A."/>
            <person name="Hentschel U."/>
            <person name="Kalinowski J."/>
            <person name="Kampfer P."/>
            <person name="Glaeser S."/>
        </authorList>
    </citation>
    <scope>NUCLEOTIDE SEQUENCE [LARGE SCALE GENOMIC DNA]</scope>
    <source>
        <strain evidence="2 3">RV15</strain>
    </source>
</reference>
<dbReference type="GO" id="GO:0016810">
    <property type="term" value="F:hydrolase activity, acting on carbon-nitrogen (but not peptide) bonds"/>
    <property type="evidence" value="ECO:0007669"/>
    <property type="project" value="InterPro"/>
</dbReference>
<dbReference type="Pfam" id="PF01979">
    <property type="entry name" value="Amidohydro_1"/>
    <property type="match status" value="1"/>
</dbReference>
<dbReference type="Gene3D" id="2.30.40.10">
    <property type="entry name" value="Urease, subunit C, domain 1"/>
    <property type="match status" value="1"/>
</dbReference>
<gene>
    <name evidence="2" type="ORF">AQJ91_45970</name>
</gene>
<dbReference type="SUPFAM" id="SSF51338">
    <property type="entry name" value="Composite domain of metallo-dependent hydrolases"/>
    <property type="match status" value="1"/>
</dbReference>
<accession>A0A101UPL4</accession>
<dbReference type="InterPro" id="IPR006680">
    <property type="entry name" value="Amidohydro-rel"/>
</dbReference>
<name>A0A101UPL4_9ACTN</name>
<dbReference type="OrthoDB" id="3189065at2"/>
<dbReference type="InterPro" id="IPR032466">
    <property type="entry name" value="Metal_Hydrolase"/>
</dbReference>
<dbReference type="STRING" id="909626.AQJ91_45970"/>
<dbReference type="EMBL" id="LMXB01000140">
    <property type="protein sequence ID" value="KUO14573.1"/>
    <property type="molecule type" value="Genomic_DNA"/>
</dbReference>
<dbReference type="NCBIfam" id="NF006056">
    <property type="entry name" value="PRK08204.1"/>
    <property type="match status" value="1"/>
</dbReference>
<dbReference type="PANTHER" id="PTHR43794">
    <property type="entry name" value="AMINOHYDROLASE SSNA-RELATED"/>
    <property type="match status" value="1"/>
</dbReference>